<dbReference type="EMBL" id="CANI01000022">
    <property type="protein sequence ID" value="CCM76174.1"/>
    <property type="molecule type" value="Genomic_DNA"/>
</dbReference>
<dbReference type="Proteomes" id="UP000009319">
    <property type="component" value="Unassembled WGS sequence"/>
</dbReference>
<keyword evidence="2" id="KW-1185">Reference proteome</keyword>
<proteinExistence type="predicted"/>
<organism evidence="1 2">
    <name type="scientific">Rhizobium mesoamericanum STM3625</name>
    <dbReference type="NCBI Taxonomy" id="1211777"/>
    <lineage>
        <taxon>Bacteria</taxon>
        <taxon>Pseudomonadati</taxon>
        <taxon>Pseudomonadota</taxon>
        <taxon>Alphaproteobacteria</taxon>
        <taxon>Hyphomicrobiales</taxon>
        <taxon>Rhizobiaceae</taxon>
        <taxon>Rhizobium/Agrobacterium group</taxon>
        <taxon>Rhizobium</taxon>
    </lineage>
</organism>
<dbReference type="HOGENOM" id="CLU_2976227_0_0_5"/>
<accession>K0Q1B7</accession>
<gene>
    <name evidence="1" type="ORF">BN77_3368</name>
</gene>
<sequence>MFDRTVGKIAAGMTPAAISDHRMSILPSGLWGREAAVKLVAPGASRTSPAALMISGRL</sequence>
<comment type="caution">
    <text evidence="1">The sequence shown here is derived from an EMBL/GenBank/DDBJ whole genome shotgun (WGS) entry which is preliminary data.</text>
</comment>
<protein>
    <submittedName>
        <fullName evidence="1">Uncharacterized protein</fullName>
    </submittedName>
</protein>
<evidence type="ECO:0000313" key="2">
    <source>
        <dbReference type="Proteomes" id="UP000009319"/>
    </source>
</evidence>
<reference evidence="1 2" key="1">
    <citation type="journal article" date="2013" name="Genome Announc.">
        <title>Draft Genome Sequence of Rhizobium mesoamericanum STM3625, a Nitrogen-Fixing Symbiont of Mimosa pudica Isolated in French Guiana (South America).</title>
        <authorList>
            <person name="Moulin L."/>
            <person name="Mornico D."/>
            <person name="Melkonian R."/>
            <person name="Klonowska A."/>
        </authorList>
    </citation>
    <scope>NUCLEOTIDE SEQUENCE [LARGE SCALE GENOMIC DNA]</scope>
    <source>
        <strain evidence="1 2">STM3625</strain>
    </source>
</reference>
<evidence type="ECO:0000313" key="1">
    <source>
        <dbReference type="EMBL" id="CCM76174.1"/>
    </source>
</evidence>
<dbReference type="AlphaFoldDB" id="K0Q1B7"/>
<name>K0Q1B7_9HYPH</name>